<proteinExistence type="predicted"/>
<dbReference type="Proteomes" id="UP000316238">
    <property type="component" value="Unassembled WGS sequence"/>
</dbReference>
<keyword evidence="4" id="KW-1185">Reference proteome</keyword>
<name>A0A521G4E1_9BACT</name>
<feature type="region of interest" description="Disordered" evidence="1">
    <location>
        <begin position="1"/>
        <end position="28"/>
    </location>
</feature>
<keyword evidence="2" id="KW-1133">Transmembrane helix</keyword>
<keyword evidence="2" id="KW-0472">Membrane</keyword>
<evidence type="ECO:0000313" key="4">
    <source>
        <dbReference type="Proteomes" id="UP000316238"/>
    </source>
</evidence>
<keyword evidence="2" id="KW-0812">Transmembrane</keyword>
<sequence>MFLNIPETTSARKTTPPSSKSAEHGNSPTANQLWSVIEFSRQFPDLTLSLVADLKATELAATKRIQTEESAEQLEFPPLVVPDLKERRTQKRQHDPSEDEDIEKEIALFAAGELPPEPLLPPVTSPKEKMQIWQYLLTFFALFLLFLWLHSGMEDTVQPQSDHIASRQ</sequence>
<protein>
    <submittedName>
        <fullName evidence="3">Uncharacterized protein</fullName>
    </submittedName>
</protein>
<evidence type="ECO:0000313" key="3">
    <source>
        <dbReference type="EMBL" id="TAA75853.1"/>
    </source>
</evidence>
<evidence type="ECO:0000256" key="2">
    <source>
        <dbReference type="SAM" id="Phobius"/>
    </source>
</evidence>
<dbReference type="AlphaFoldDB" id="A0A521G4E1"/>
<comment type="caution">
    <text evidence="3">The sequence shown here is derived from an EMBL/GenBank/DDBJ whole genome shotgun (WGS) entry which is preliminary data.</text>
</comment>
<dbReference type="EMBL" id="NQJD01000003">
    <property type="protein sequence ID" value="TAA75853.1"/>
    <property type="molecule type" value="Genomic_DNA"/>
</dbReference>
<accession>A0A521G4E1</accession>
<organism evidence="3 4">
    <name type="scientific">Candidatus Electronema aureum</name>
    <dbReference type="NCBI Taxonomy" id="2005002"/>
    <lineage>
        <taxon>Bacteria</taxon>
        <taxon>Pseudomonadati</taxon>
        <taxon>Thermodesulfobacteriota</taxon>
        <taxon>Desulfobulbia</taxon>
        <taxon>Desulfobulbales</taxon>
        <taxon>Desulfobulbaceae</taxon>
        <taxon>Candidatus Electronema</taxon>
    </lineage>
</organism>
<feature type="transmembrane region" description="Helical" evidence="2">
    <location>
        <begin position="132"/>
        <end position="149"/>
    </location>
</feature>
<gene>
    <name evidence="3" type="ORF">CDV28_10392</name>
</gene>
<reference evidence="3" key="1">
    <citation type="submission" date="2017-07" db="EMBL/GenBank/DDBJ databases">
        <title>The cable genome - Insights into the physiology and evolution of filamentous bacteria capable of sulfide oxidation via long distance electron transfer.</title>
        <authorList>
            <person name="Thorup C."/>
            <person name="Bjerg J.T."/>
            <person name="Schreiber L."/>
            <person name="Nielsen L.P."/>
            <person name="Kjeldsen K.U."/>
            <person name="Boesen T."/>
            <person name="Boggild A."/>
            <person name="Meysman F."/>
            <person name="Geelhoed J."/>
            <person name="Schramm A."/>
        </authorList>
    </citation>
    <scope>NUCLEOTIDE SEQUENCE [LARGE SCALE GENOMIC DNA]</scope>
    <source>
        <strain evidence="3">GS</strain>
    </source>
</reference>
<evidence type="ECO:0000256" key="1">
    <source>
        <dbReference type="SAM" id="MobiDB-lite"/>
    </source>
</evidence>
<feature type="compositionally biased region" description="Basic and acidic residues" evidence="1">
    <location>
        <begin position="83"/>
        <end position="96"/>
    </location>
</feature>
<feature type="region of interest" description="Disordered" evidence="1">
    <location>
        <begin position="66"/>
        <end position="101"/>
    </location>
</feature>